<dbReference type="Pfam" id="PF05163">
    <property type="entry name" value="DinB"/>
    <property type="match status" value="1"/>
</dbReference>
<dbReference type="SUPFAM" id="SSF109854">
    <property type="entry name" value="DinB/YfiT-like putative metalloenzymes"/>
    <property type="match status" value="1"/>
</dbReference>
<name>A0ABU5EGD5_9PROT</name>
<proteinExistence type="inferred from homology"/>
<comment type="caution">
    <text evidence="3">The sequence shown here is derived from an EMBL/GenBank/DDBJ whole genome shotgun (WGS) entry which is preliminary data.</text>
</comment>
<gene>
    <name evidence="3" type="ORF">SMD27_16815</name>
</gene>
<dbReference type="Proteomes" id="UP001279642">
    <property type="component" value="Unassembled WGS sequence"/>
</dbReference>
<dbReference type="InterPro" id="IPR034660">
    <property type="entry name" value="DinB/YfiT-like"/>
</dbReference>
<organism evidence="3 4">
    <name type="scientific">Dongia soli</name>
    <dbReference type="NCBI Taxonomy" id="600628"/>
    <lineage>
        <taxon>Bacteria</taxon>
        <taxon>Pseudomonadati</taxon>
        <taxon>Pseudomonadota</taxon>
        <taxon>Alphaproteobacteria</taxon>
        <taxon>Rhodospirillales</taxon>
        <taxon>Dongiaceae</taxon>
        <taxon>Dongia</taxon>
    </lineage>
</organism>
<evidence type="ECO:0000256" key="2">
    <source>
        <dbReference type="ARBA" id="ARBA00022723"/>
    </source>
</evidence>
<dbReference type="EMBL" id="JAXCLW010000005">
    <property type="protein sequence ID" value="MDY0884508.1"/>
    <property type="molecule type" value="Genomic_DNA"/>
</dbReference>
<dbReference type="PANTHER" id="PTHR37302:SF3">
    <property type="entry name" value="DAMAGE-INDUCIBLE PROTEIN DINB"/>
    <property type="match status" value="1"/>
</dbReference>
<dbReference type="PANTHER" id="PTHR37302">
    <property type="entry name" value="SLR1116 PROTEIN"/>
    <property type="match status" value="1"/>
</dbReference>
<evidence type="ECO:0000256" key="1">
    <source>
        <dbReference type="ARBA" id="ARBA00008635"/>
    </source>
</evidence>
<comment type="similarity">
    <text evidence="1">Belongs to the DinB family.</text>
</comment>
<evidence type="ECO:0000313" key="4">
    <source>
        <dbReference type="Proteomes" id="UP001279642"/>
    </source>
</evidence>
<sequence length="179" mass="20311">MPSLLNHFRAMARNNAWSNARLLDACAKLSDADFSARRISFFPSLQATLNHILIVDRNYLADMRGTGRPYFDEEILYSTMAELAPAQRETDRQLIAFCDSLGESDLERIVAIDRRDGVDYRETIGDILAHLYVHQIHHRGQAHAMLAGTDVAPPQLDEFFLASDAPQREADLQRLKIGW</sequence>
<keyword evidence="2" id="KW-0479">Metal-binding</keyword>
<dbReference type="RefSeq" id="WP_320509582.1">
    <property type="nucleotide sequence ID" value="NZ_JAXCLW010000005.1"/>
</dbReference>
<evidence type="ECO:0000313" key="3">
    <source>
        <dbReference type="EMBL" id="MDY0884508.1"/>
    </source>
</evidence>
<dbReference type="InterPro" id="IPR007837">
    <property type="entry name" value="DinB"/>
</dbReference>
<accession>A0ABU5EGD5</accession>
<keyword evidence="4" id="KW-1185">Reference proteome</keyword>
<reference evidence="3 4" key="1">
    <citation type="journal article" date="2016" name="Antonie Van Leeuwenhoek">
        <title>Dongia soli sp. nov., isolated from soil from Dokdo, Korea.</title>
        <authorList>
            <person name="Kim D.U."/>
            <person name="Lee H."/>
            <person name="Kim H."/>
            <person name="Kim S.G."/>
            <person name="Ka J.O."/>
        </authorList>
    </citation>
    <scope>NUCLEOTIDE SEQUENCE [LARGE SCALE GENOMIC DNA]</scope>
    <source>
        <strain evidence="3 4">D78</strain>
    </source>
</reference>
<protein>
    <submittedName>
        <fullName evidence="3">DinB family protein</fullName>
    </submittedName>
</protein>
<dbReference type="Gene3D" id="1.20.120.450">
    <property type="entry name" value="dinb family like domain"/>
    <property type="match status" value="1"/>
</dbReference>